<dbReference type="AlphaFoldDB" id="A0A7R9QQD6"/>
<comment type="subcellular location">
    <subcellularLocation>
        <location evidence="2">Mitochondrion inner membrane</location>
        <topology evidence="2">Single-pass membrane protein</topology>
    </subcellularLocation>
</comment>
<evidence type="ECO:0000256" key="12">
    <source>
        <dbReference type="ARBA" id="ARBA00022989"/>
    </source>
</evidence>
<dbReference type="EMBL" id="OC920767">
    <property type="protein sequence ID" value="CAD7652803.1"/>
    <property type="molecule type" value="Genomic_DNA"/>
</dbReference>
<organism evidence="18">
    <name type="scientific">Oppiella nova</name>
    <dbReference type="NCBI Taxonomy" id="334625"/>
    <lineage>
        <taxon>Eukaryota</taxon>
        <taxon>Metazoa</taxon>
        <taxon>Ecdysozoa</taxon>
        <taxon>Arthropoda</taxon>
        <taxon>Chelicerata</taxon>
        <taxon>Arachnida</taxon>
        <taxon>Acari</taxon>
        <taxon>Acariformes</taxon>
        <taxon>Sarcoptiformes</taxon>
        <taxon>Oribatida</taxon>
        <taxon>Brachypylina</taxon>
        <taxon>Oppioidea</taxon>
        <taxon>Oppiidae</taxon>
        <taxon>Oppiella</taxon>
    </lineage>
</organism>
<evidence type="ECO:0000256" key="11">
    <source>
        <dbReference type="ARBA" id="ARBA00022982"/>
    </source>
</evidence>
<evidence type="ECO:0000256" key="5">
    <source>
        <dbReference type="ARBA" id="ARBA00015175"/>
    </source>
</evidence>
<protein>
    <recommendedName>
        <fullName evidence="5">NADH dehydrogenase [ubiquinone] 1 beta subcomplex subunit 5, mitochondrial</fullName>
    </recommendedName>
    <alternativeName>
        <fullName evidence="16">Complex I-SGDH</fullName>
    </alternativeName>
    <alternativeName>
        <fullName evidence="15">NADH-ubiquinone oxidoreductase SGDH subunit</fullName>
    </alternativeName>
</protein>
<comment type="function">
    <text evidence="1">Accessory subunit of the mitochondrial membrane respiratory chain NADH dehydrogenase (Complex I), that is believed not to be involved in catalysis. Complex I functions in the transfer of electrons from NADH to the respiratory chain. The immediate electron acceptor for the enzyme is believed to be ubiquinone.</text>
</comment>
<dbReference type="PANTHER" id="PTHR13178:SF0">
    <property type="entry name" value="NADH DEHYDROGENASE [UBIQUINONE] 1 BETA SUBCOMPLEX SUBUNIT 5, MITOCHONDRIAL"/>
    <property type="match status" value="1"/>
</dbReference>
<evidence type="ECO:0000256" key="7">
    <source>
        <dbReference type="ARBA" id="ARBA00022660"/>
    </source>
</evidence>
<dbReference type="GO" id="GO:0005743">
    <property type="term" value="C:mitochondrial inner membrane"/>
    <property type="evidence" value="ECO:0007669"/>
    <property type="project" value="UniProtKB-SubCell"/>
</dbReference>
<dbReference type="OrthoDB" id="9995605at2759"/>
<dbReference type="Proteomes" id="UP000728032">
    <property type="component" value="Unassembled WGS sequence"/>
</dbReference>
<keyword evidence="8 17" id="KW-0812">Transmembrane</keyword>
<evidence type="ECO:0000256" key="13">
    <source>
        <dbReference type="ARBA" id="ARBA00023128"/>
    </source>
</evidence>
<gene>
    <name evidence="18" type="ORF">ONB1V03_LOCUS9462</name>
</gene>
<evidence type="ECO:0000256" key="2">
    <source>
        <dbReference type="ARBA" id="ARBA00004434"/>
    </source>
</evidence>
<keyword evidence="9" id="KW-0999">Mitochondrion inner membrane</keyword>
<evidence type="ECO:0000256" key="3">
    <source>
        <dbReference type="ARBA" id="ARBA00007152"/>
    </source>
</evidence>
<evidence type="ECO:0000256" key="6">
    <source>
        <dbReference type="ARBA" id="ARBA00022448"/>
    </source>
</evidence>
<sequence>MRPSVYQWRKFKDQLHFYIMLGVIPLTVITTYVNVTVGPAELTEIPDGYEPKHWEYYKSPISRFFAKYVIHDKRIDYEGFVCYMNEESEKMIMKKIERMVRDFMKYRADYKSWYYRPVDGYHIRFEREEWKYVRDYLTGQKDAVAEENFFTDGGDPK</sequence>
<dbReference type="EMBL" id="CAJPVJ010005942">
    <property type="protein sequence ID" value="CAG2169990.1"/>
    <property type="molecule type" value="Genomic_DNA"/>
</dbReference>
<evidence type="ECO:0000313" key="18">
    <source>
        <dbReference type="EMBL" id="CAD7652803.1"/>
    </source>
</evidence>
<proteinExistence type="inferred from homology"/>
<keyword evidence="14 17" id="KW-0472">Membrane</keyword>
<comment type="similarity">
    <text evidence="3">Belongs to the complex I NDUFB5 subunit family.</text>
</comment>
<evidence type="ECO:0000256" key="8">
    <source>
        <dbReference type="ARBA" id="ARBA00022692"/>
    </source>
</evidence>
<dbReference type="Pfam" id="PF09781">
    <property type="entry name" value="NDUF_B5"/>
    <property type="match status" value="1"/>
</dbReference>
<accession>A0A7R9QQD6</accession>
<keyword evidence="11" id="KW-0249">Electron transport</keyword>
<evidence type="ECO:0000256" key="15">
    <source>
        <dbReference type="ARBA" id="ARBA00032395"/>
    </source>
</evidence>
<keyword evidence="7" id="KW-0679">Respiratory chain</keyword>
<evidence type="ECO:0000256" key="1">
    <source>
        <dbReference type="ARBA" id="ARBA00003195"/>
    </source>
</evidence>
<keyword evidence="13" id="KW-0496">Mitochondrion</keyword>
<keyword evidence="12 17" id="KW-1133">Transmembrane helix</keyword>
<keyword evidence="10" id="KW-0809">Transit peptide</keyword>
<dbReference type="InterPro" id="IPR019173">
    <property type="entry name" value="NADH_UbQ_OxRdtase_B5_su"/>
</dbReference>
<evidence type="ECO:0000256" key="10">
    <source>
        <dbReference type="ARBA" id="ARBA00022946"/>
    </source>
</evidence>
<evidence type="ECO:0000256" key="16">
    <source>
        <dbReference type="ARBA" id="ARBA00032550"/>
    </source>
</evidence>
<feature type="transmembrane region" description="Helical" evidence="17">
    <location>
        <begin position="15"/>
        <end position="35"/>
    </location>
</feature>
<evidence type="ECO:0000256" key="9">
    <source>
        <dbReference type="ARBA" id="ARBA00022792"/>
    </source>
</evidence>
<dbReference type="PANTHER" id="PTHR13178">
    <property type="entry name" value="NADH-UBIQUINONE OXIDOREDUCTASE SGDH SUBUNIT"/>
    <property type="match status" value="1"/>
</dbReference>
<evidence type="ECO:0000256" key="17">
    <source>
        <dbReference type="SAM" id="Phobius"/>
    </source>
</evidence>
<evidence type="ECO:0000256" key="4">
    <source>
        <dbReference type="ARBA" id="ARBA00011533"/>
    </source>
</evidence>
<evidence type="ECO:0000256" key="14">
    <source>
        <dbReference type="ARBA" id="ARBA00023136"/>
    </source>
</evidence>
<keyword evidence="6" id="KW-0813">Transport</keyword>
<evidence type="ECO:0000313" key="19">
    <source>
        <dbReference type="Proteomes" id="UP000728032"/>
    </source>
</evidence>
<reference evidence="18" key="1">
    <citation type="submission" date="2020-11" db="EMBL/GenBank/DDBJ databases">
        <authorList>
            <person name="Tran Van P."/>
        </authorList>
    </citation>
    <scope>NUCLEOTIDE SEQUENCE</scope>
</reference>
<comment type="subunit">
    <text evidence="4">Complex I is composed of 45 different subunits.</text>
</comment>
<name>A0A7R9QQD6_9ACAR</name>
<keyword evidence="19" id="KW-1185">Reference proteome</keyword>